<evidence type="ECO:0000259" key="5">
    <source>
        <dbReference type="Pfam" id="PF01370"/>
    </source>
</evidence>
<organism evidence="6">
    <name type="scientific">marine metagenome</name>
    <dbReference type="NCBI Taxonomy" id="408172"/>
    <lineage>
        <taxon>unclassified sequences</taxon>
        <taxon>metagenomes</taxon>
        <taxon>ecological metagenomes</taxon>
    </lineage>
</organism>
<feature type="transmembrane region" description="Helical" evidence="4">
    <location>
        <begin position="6"/>
        <end position="29"/>
    </location>
</feature>
<evidence type="ECO:0000256" key="1">
    <source>
        <dbReference type="ARBA" id="ARBA00023002"/>
    </source>
</evidence>
<dbReference type="PANTHER" id="PTHR10366:SF564">
    <property type="entry name" value="STEROL-4-ALPHA-CARBOXYLATE 3-DEHYDROGENASE, DECARBOXYLATING"/>
    <property type="match status" value="1"/>
</dbReference>
<keyword evidence="1" id="KW-0560">Oxidoreductase</keyword>
<gene>
    <name evidence="6" type="ORF">METZ01_LOCUS153815</name>
</gene>
<evidence type="ECO:0000256" key="4">
    <source>
        <dbReference type="SAM" id="Phobius"/>
    </source>
</evidence>
<reference evidence="6" key="1">
    <citation type="submission" date="2018-05" db="EMBL/GenBank/DDBJ databases">
        <authorList>
            <person name="Lanie J.A."/>
            <person name="Ng W.-L."/>
            <person name="Kazmierczak K.M."/>
            <person name="Andrzejewski T.M."/>
            <person name="Davidsen T.M."/>
            <person name="Wayne K.J."/>
            <person name="Tettelin H."/>
            <person name="Glass J.I."/>
            <person name="Rusch D."/>
            <person name="Podicherti R."/>
            <person name="Tsui H.-C.T."/>
            <person name="Winkler M.E."/>
        </authorList>
    </citation>
    <scope>NUCLEOTIDE SEQUENCE</scope>
</reference>
<dbReference type="SUPFAM" id="SSF51735">
    <property type="entry name" value="NAD(P)-binding Rossmann-fold domains"/>
    <property type="match status" value="1"/>
</dbReference>
<dbReference type="Gene3D" id="3.40.50.720">
    <property type="entry name" value="NAD(P)-binding Rossmann-like Domain"/>
    <property type="match status" value="1"/>
</dbReference>
<dbReference type="InterPro" id="IPR050425">
    <property type="entry name" value="NAD(P)_dehydrat-like"/>
</dbReference>
<keyword evidence="4" id="KW-1133">Transmembrane helix</keyword>
<feature type="domain" description="NAD-dependent epimerase/dehydratase" evidence="5">
    <location>
        <begin position="71"/>
        <end position="334"/>
    </location>
</feature>
<protein>
    <recommendedName>
        <fullName evidence="5">NAD-dependent epimerase/dehydratase domain-containing protein</fullName>
    </recommendedName>
</protein>
<dbReference type="EMBL" id="UINC01025417">
    <property type="protein sequence ID" value="SVB00961.1"/>
    <property type="molecule type" value="Genomic_DNA"/>
</dbReference>
<evidence type="ECO:0000313" key="6">
    <source>
        <dbReference type="EMBL" id="SVB00961.1"/>
    </source>
</evidence>
<feature type="non-terminal residue" evidence="6">
    <location>
        <position position="403"/>
    </location>
</feature>
<keyword evidence="4" id="KW-0472">Membrane</keyword>
<accession>A0A382AI45</accession>
<evidence type="ECO:0000256" key="2">
    <source>
        <dbReference type="ARBA" id="ARBA00023445"/>
    </source>
</evidence>
<comment type="similarity">
    <text evidence="2">Belongs to the NAD(P)-dependent epimerase/dehydratase family. Dihydroflavonol-4-reductase subfamily.</text>
</comment>
<feature type="region of interest" description="Disordered" evidence="3">
    <location>
        <begin position="36"/>
        <end position="69"/>
    </location>
</feature>
<dbReference type="Pfam" id="PF01370">
    <property type="entry name" value="Epimerase"/>
    <property type="match status" value="1"/>
</dbReference>
<proteinExistence type="inferred from homology"/>
<sequence>AMFENNIIWILLVGLVGIWISLDFIQAMFSSIKEGKEEKQEEGQEEELEDRPSSNDNRDKLTGISKSDGPVAVTGASGYIGSRVVEDLMHQGYQVHACVRDVSNEKKVDHLLNLNQQGLEGSVELFESDLLEKGSYDKAFEGCSGIIHCGAALGFNRETPQEVYDGCFTQNEHVIESVKRAGTVKRFVFTSSFAAVGHPRPEGYVFTEKDWCGDNVEGYGGAWTEENISKNRDIAYAMAKANTEKMIYKAAEEDGNFEAISINPLHVIGPLMSDNHNQFFSWQFFIGQLLKGLDFGYWKERQLRGSTMLWNMVDVRDVARAHRLGTESPNAKNGSRYILSATDRSGEMFTWELQAKLKELFPEIEHIGGEEMEDGKPKEKTYDSPRSYCSLAIEELGLSTYSI</sequence>
<dbReference type="GO" id="GO:0016616">
    <property type="term" value="F:oxidoreductase activity, acting on the CH-OH group of donors, NAD or NADP as acceptor"/>
    <property type="evidence" value="ECO:0007669"/>
    <property type="project" value="TreeGrafter"/>
</dbReference>
<dbReference type="InterPro" id="IPR036291">
    <property type="entry name" value="NAD(P)-bd_dom_sf"/>
</dbReference>
<dbReference type="PANTHER" id="PTHR10366">
    <property type="entry name" value="NAD DEPENDENT EPIMERASE/DEHYDRATASE"/>
    <property type="match status" value="1"/>
</dbReference>
<keyword evidence="4" id="KW-0812">Transmembrane</keyword>
<dbReference type="InterPro" id="IPR001509">
    <property type="entry name" value="Epimerase_deHydtase"/>
</dbReference>
<feature type="non-terminal residue" evidence="6">
    <location>
        <position position="1"/>
    </location>
</feature>
<dbReference type="AlphaFoldDB" id="A0A382AI45"/>
<feature type="compositionally biased region" description="Basic and acidic residues" evidence="3">
    <location>
        <begin position="50"/>
        <end position="61"/>
    </location>
</feature>
<name>A0A382AI45_9ZZZZ</name>
<evidence type="ECO:0000256" key="3">
    <source>
        <dbReference type="SAM" id="MobiDB-lite"/>
    </source>
</evidence>